<name>A0A5B9W2V9_9BACT</name>
<sequence length="224" mass="23269">MTRRREPSRRFSPCFDPCEARTLPTPIFVLNGSSFNAAGPSDLTANAAAVLRRAGNRVVQLSYGRIDSAAAFDGLARRVAALAHGRPVGLVGFSAGGALALRLAAAPGIRAVAVLDYYGVPDVRAYLSRHARDRVFRPISGLAPYRPGVVSRLSGALETPAHVVAAFGRSDPNVRADASSADLLRDSPGANVYTYAGGHGVGIGASRPALEDFLAHLGEGPVGA</sequence>
<dbReference type="Gene3D" id="3.40.50.1820">
    <property type="entry name" value="alpha/beta hydrolase"/>
    <property type="match status" value="1"/>
</dbReference>
<keyword evidence="1" id="KW-0378">Hydrolase</keyword>
<dbReference type="Proteomes" id="UP000324233">
    <property type="component" value="Chromosome"/>
</dbReference>
<keyword evidence="2" id="KW-1185">Reference proteome</keyword>
<dbReference type="EMBL" id="CP042997">
    <property type="protein sequence ID" value="QEH34963.1"/>
    <property type="molecule type" value="Genomic_DNA"/>
</dbReference>
<dbReference type="AlphaFoldDB" id="A0A5B9W2V9"/>
<proteinExistence type="predicted"/>
<dbReference type="SUPFAM" id="SSF53474">
    <property type="entry name" value="alpha/beta-Hydrolases"/>
    <property type="match status" value="1"/>
</dbReference>
<dbReference type="RefSeq" id="WP_148594820.1">
    <property type="nucleotide sequence ID" value="NZ_CP042997.1"/>
</dbReference>
<evidence type="ECO:0000313" key="2">
    <source>
        <dbReference type="Proteomes" id="UP000324233"/>
    </source>
</evidence>
<organism evidence="1 2">
    <name type="scientific">Aquisphaera giovannonii</name>
    <dbReference type="NCBI Taxonomy" id="406548"/>
    <lineage>
        <taxon>Bacteria</taxon>
        <taxon>Pseudomonadati</taxon>
        <taxon>Planctomycetota</taxon>
        <taxon>Planctomycetia</taxon>
        <taxon>Isosphaerales</taxon>
        <taxon>Isosphaeraceae</taxon>
        <taxon>Aquisphaera</taxon>
    </lineage>
</organism>
<dbReference type="KEGG" id="agv:OJF2_35080"/>
<accession>A0A5B9W2V9</accession>
<reference evidence="1 2" key="1">
    <citation type="submission" date="2019-08" db="EMBL/GenBank/DDBJ databases">
        <title>Deep-cultivation of Planctomycetes and their phenomic and genomic characterization uncovers novel biology.</title>
        <authorList>
            <person name="Wiegand S."/>
            <person name="Jogler M."/>
            <person name="Boedeker C."/>
            <person name="Pinto D."/>
            <person name="Vollmers J."/>
            <person name="Rivas-Marin E."/>
            <person name="Kohn T."/>
            <person name="Peeters S.H."/>
            <person name="Heuer A."/>
            <person name="Rast P."/>
            <person name="Oberbeckmann S."/>
            <person name="Bunk B."/>
            <person name="Jeske O."/>
            <person name="Meyerdierks A."/>
            <person name="Storesund J.E."/>
            <person name="Kallscheuer N."/>
            <person name="Luecker S."/>
            <person name="Lage O.M."/>
            <person name="Pohl T."/>
            <person name="Merkel B.J."/>
            <person name="Hornburger P."/>
            <person name="Mueller R.-W."/>
            <person name="Bruemmer F."/>
            <person name="Labrenz M."/>
            <person name="Spormann A.M."/>
            <person name="Op den Camp H."/>
            <person name="Overmann J."/>
            <person name="Amann R."/>
            <person name="Jetten M.S.M."/>
            <person name="Mascher T."/>
            <person name="Medema M.H."/>
            <person name="Devos D.P."/>
            <person name="Kaster A.-K."/>
            <person name="Ovreas L."/>
            <person name="Rohde M."/>
            <person name="Galperin M.Y."/>
            <person name="Jogler C."/>
        </authorList>
    </citation>
    <scope>NUCLEOTIDE SEQUENCE [LARGE SCALE GENOMIC DNA]</scope>
    <source>
        <strain evidence="1 2">OJF2</strain>
    </source>
</reference>
<dbReference type="GO" id="GO:0016787">
    <property type="term" value="F:hydrolase activity"/>
    <property type="evidence" value="ECO:0007669"/>
    <property type="project" value="UniProtKB-KW"/>
</dbReference>
<evidence type="ECO:0000313" key="1">
    <source>
        <dbReference type="EMBL" id="QEH34963.1"/>
    </source>
</evidence>
<dbReference type="InterPro" id="IPR029058">
    <property type="entry name" value="AB_hydrolase_fold"/>
</dbReference>
<protein>
    <submittedName>
        <fullName evidence="1">Alpha/beta hydrolase family protein</fullName>
    </submittedName>
</protein>
<gene>
    <name evidence="1" type="ORF">OJF2_35080</name>
</gene>